<reference evidence="2" key="1">
    <citation type="submission" date="2022-06" db="EMBL/GenBank/DDBJ databases">
        <title>Complete genome sequences of two strains of the flax pathogen Septoria linicola.</title>
        <authorList>
            <person name="Lapalu N."/>
            <person name="Simon A."/>
            <person name="Demenou B."/>
            <person name="Paumier D."/>
            <person name="Guillot M.-P."/>
            <person name="Gout L."/>
            <person name="Valade R."/>
        </authorList>
    </citation>
    <scope>NUCLEOTIDE SEQUENCE</scope>
    <source>
        <strain evidence="2">SE15195</strain>
    </source>
</reference>
<dbReference type="PROSITE" id="PS51257">
    <property type="entry name" value="PROKAR_LIPOPROTEIN"/>
    <property type="match status" value="1"/>
</dbReference>
<keyword evidence="3" id="KW-1185">Reference proteome</keyword>
<feature type="chain" id="PRO_5040246836" evidence="1">
    <location>
        <begin position="26"/>
        <end position="268"/>
    </location>
</feature>
<dbReference type="Proteomes" id="UP001056384">
    <property type="component" value="Chromosome 1"/>
</dbReference>
<evidence type="ECO:0000313" key="3">
    <source>
        <dbReference type="Proteomes" id="UP001056384"/>
    </source>
</evidence>
<sequence length="268" mass="28612">MIELRPAAILLAISAGACTAAPTSGVPNTDIRAGPMGALNLIQCGEDQLFVIQKDGRELYWPVASSFGNTTGCIDKPPQRLELEASRMRNLETTIEVDDGEITASVFGRDLPDSPPAFSELWDNIQSGCNFRALCTTEFVTPNVQLPPAFRGQLRMRARGNFAAAEAGIIQDEYSQLVREAFDATVSPVRRGNEQIHEDASKALLASSSLPNLSGTFLLVEFDDNTSNTHPCDGPVSAINNIAGSLVPQLGPLFGAIGAICDLVNPPE</sequence>
<dbReference type="EMBL" id="CP099418">
    <property type="protein sequence ID" value="USW46755.1"/>
    <property type="molecule type" value="Genomic_DNA"/>
</dbReference>
<organism evidence="2 3">
    <name type="scientific">Septoria linicola</name>
    <dbReference type="NCBI Taxonomy" id="215465"/>
    <lineage>
        <taxon>Eukaryota</taxon>
        <taxon>Fungi</taxon>
        <taxon>Dikarya</taxon>
        <taxon>Ascomycota</taxon>
        <taxon>Pezizomycotina</taxon>
        <taxon>Dothideomycetes</taxon>
        <taxon>Dothideomycetidae</taxon>
        <taxon>Mycosphaerellales</taxon>
        <taxon>Mycosphaerellaceae</taxon>
        <taxon>Septoria</taxon>
    </lineage>
</organism>
<evidence type="ECO:0000256" key="1">
    <source>
        <dbReference type="SAM" id="SignalP"/>
    </source>
</evidence>
<feature type="signal peptide" evidence="1">
    <location>
        <begin position="1"/>
        <end position="25"/>
    </location>
</feature>
<accession>A0A9Q9EDG2</accession>
<evidence type="ECO:0000313" key="2">
    <source>
        <dbReference type="EMBL" id="USW46755.1"/>
    </source>
</evidence>
<name>A0A9Q9EDG2_9PEZI</name>
<gene>
    <name evidence="2" type="ORF">Slin15195_G000740</name>
</gene>
<protein>
    <submittedName>
        <fullName evidence="2">Uncharacterized protein</fullName>
    </submittedName>
</protein>
<keyword evidence="1" id="KW-0732">Signal</keyword>
<dbReference type="AlphaFoldDB" id="A0A9Q9EDG2"/>
<proteinExistence type="predicted"/>